<dbReference type="Pfam" id="PF14172">
    <property type="entry name" value="DUF4309"/>
    <property type="match status" value="1"/>
</dbReference>
<dbReference type="AlphaFoldDB" id="A0A3Q8X6R7"/>
<sequence>MLSISSTYSGGTFTVKYASKIVLVTALAGLILAPGFPVHADTYKATGQLSRVKRWSAEDAASALKTLNSFYKPALVGQFPGSVNGLKIGISTRKNVLSKLGQPDKVRSNSDGFDQYHAEMGHPGYAIAYKLNKVREIRYFGTNIERQTNIGGISKKMLLGRWGKPSSSVIIRNGSLVQQKISYNRGKFKLAFIFNSSTNLDHINLLKR</sequence>
<keyword evidence="2" id="KW-1185">Reference proteome</keyword>
<dbReference type="Proteomes" id="UP000272528">
    <property type="component" value="Chromosome"/>
</dbReference>
<evidence type="ECO:0000313" key="2">
    <source>
        <dbReference type="Proteomes" id="UP000272528"/>
    </source>
</evidence>
<evidence type="ECO:0000313" key="1">
    <source>
        <dbReference type="EMBL" id="AZN41630.1"/>
    </source>
</evidence>
<dbReference type="EMBL" id="CP034437">
    <property type="protein sequence ID" value="AZN41630.1"/>
    <property type="molecule type" value="Genomic_DNA"/>
</dbReference>
<protein>
    <submittedName>
        <fullName evidence="1">DUF4309 domain-containing protein</fullName>
    </submittedName>
</protein>
<name>A0A3Q8X6R7_9BACL</name>
<reference evidence="2" key="1">
    <citation type="submission" date="2018-12" db="EMBL/GenBank/DDBJ databases">
        <title>Genome sequence of Peanibacillus sp.</title>
        <authorList>
            <person name="Subramani G."/>
            <person name="Srinivasan S."/>
            <person name="Kim M.K."/>
        </authorList>
    </citation>
    <scope>NUCLEOTIDE SEQUENCE [LARGE SCALE GENOMIC DNA]</scope>
    <source>
        <strain evidence="2">18JY67-1</strain>
    </source>
</reference>
<dbReference type="InterPro" id="IPR025453">
    <property type="entry name" value="DUF4309"/>
</dbReference>
<proteinExistence type="predicted"/>
<dbReference type="KEGG" id="palb:EJC50_19575"/>
<gene>
    <name evidence="1" type="ORF">EJC50_19575</name>
</gene>
<accession>A0A3Q8X6R7</accession>
<organism evidence="1 2">
    <name type="scientific">Paenibacillus albus</name>
    <dbReference type="NCBI Taxonomy" id="2495582"/>
    <lineage>
        <taxon>Bacteria</taxon>
        <taxon>Bacillati</taxon>
        <taxon>Bacillota</taxon>
        <taxon>Bacilli</taxon>
        <taxon>Bacillales</taxon>
        <taxon>Paenibacillaceae</taxon>
        <taxon>Paenibacillus</taxon>
    </lineage>
</organism>
<dbReference type="OrthoDB" id="2597113at2"/>